<comment type="caution">
    <text evidence="2">The sequence shown here is derived from an EMBL/GenBank/DDBJ whole genome shotgun (WGS) entry which is preliminary data.</text>
</comment>
<gene>
    <name evidence="2" type="ORF">PHMEG_00013695</name>
</gene>
<dbReference type="PANTHER" id="PTHR33324:SF2">
    <property type="entry name" value="MYB_SANT-LIKE DNA-BINDING DOMAIN-CONTAINING PROTEIN"/>
    <property type="match status" value="1"/>
</dbReference>
<accession>A0A225W881</accession>
<dbReference type="EMBL" id="NBNE01001685">
    <property type="protein sequence ID" value="OWZ13050.1"/>
    <property type="molecule type" value="Genomic_DNA"/>
</dbReference>
<protein>
    <submittedName>
        <fullName evidence="2">Uncharacterized protein</fullName>
    </submittedName>
</protein>
<proteinExistence type="predicted"/>
<dbReference type="PANTHER" id="PTHR33324">
    <property type="entry name" value="EXPRESSED PROTEIN"/>
    <property type="match status" value="1"/>
</dbReference>
<dbReference type="AlphaFoldDB" id="A0A225W881"/>
<dbReference type="STRING" id="4795.A0A225W881"/>
<sequence>MLPLFGASDGFNKAGCGKRCYNAVVKPSKTTFCSITNRKEACPVAQRCVLIDWITSGDNYDRYRGGDGQIGETKTGLASQILRLISELKQFEPQKMFSSLETTFRTAVDWVAATGLGVKDESSLCANILQRCPEYYELFDTMHSRISTRAQLLNTDDQFNKADTESDGSSSSDECDDRPIGNVARDAVNTTGKRSTSIPLSIAQHHISQKKTRKDDLSSHAALLQLKQAQLDLNHDIHLAYLSVRKPELTLREK</sequence>
<dbReference type="Proteomes" id="UP000198211">
    <property type="component" value="Unassembled WGS sequence"/>
</dbReference>
<name>A0A225W881_9STRA</name>
<reference evidence="3" key="1">
    <citation type="submission" date="2017-03" db="EMBL/GenBank/DDBJ databases">
        <title>Phytopthora megakarya and P. palmivora, two closely related causual agents of cacao black pod achieved similar genome size and gene model numbers by different mechanisms.</title>
        <authorList>
            <person name="Ali S."/>
            <person name="Shao J."/>
            <person name="Larry D.J."/>
            <person name="Kronmiller B."/>
            <person name="Shen D."/>
            <person name="Strem M.D."/>
            <person name="Melnick R.L."/>
            <person name="Guiltinan M.J."/>
            <person name="Tyler B.M."/>
            <person name="Meinhardt L.W."/>
            <person name="Bailey B.A."/>
        </authorList>
    </citation>
    <scope>NUCLEOTIDE SEQUENCE [LARGE SCALE GENOMIC DNA]</scope>
    <source>
        <strain evidence="3">zdho120</strain>
    </source>
</reference>
<feature type="region of interest" description="Disordered" evidence="1">
    <location>
        <begin position="159"/>
        <end position="196"/>
    </location>
</feature>
<evidence type="ECO:0000313" key="2">
    <source>
        <dbReference type="EMBL" id="OWZ13050.1"/>
    </source>
</evidence>
<evidence type="ECO:0000256" key="1">
    <source>
        <dbReference type="SAM" id="MobiDB-lite"/>
    </source>
</evidence>
<keyword evidence="3" id="KW-1185">Reference proteome</keyword>
<dbReference type="OrthoDB" id="167710at2759"/>
<organism evidence="2 3">
    <name type="scientific">Phytophthora megakarya</name>
    <dbReference type="NCBI Taxonomy" id="4795"/>
    <lineage>
        <taxon>Eukaryota</taxon>
        <taxon>Sar</taxon>
        <taxon>Stramenopiles</taxon>
        <taxon>Oomycota</taxon>
        <taxon>Peronosporomycetes</taxon>
        <taxon>Peronosporales</taxon>
        <taxon>Peronosporaceae</taxon>
        <taxon>Phytophthora</taxon>
    </lineage>
</organism>
<evidence type="ECO:0000313" key="3">
    <source>
        <dbReference type="Proteomes" id="UP000198211"/>
    </source>
</evidence>